<evidence type="ECO:0000259" key="1">
    <source>
        <dbReference type="Pfam" id="PF06983"/>
    </source>
</evidence>
<evidence type="ECO:0000313" key="2">
    <source>
        <dbReference type="EMBL" id="NBC35671.1"/>
    </source>
</evidence>
<keyword evidence="3" id="KW-1185">Reference proteome</keyword>
<dbReference type="InterPro" id="IPR028973">
    <property type="entry name" value="PhnB-like"/>
</dbReference>
<dbReference type="Pfam" id="PF06983">
    <property type="entry name" value="3-dmu-9_3-mt"/>
    <property type="match status" value="1"/>
</dbReference>
<dbReference type="EMBL" id="JAAAPO010000001">
    <property type="protein sequence ID" value="NBC35671.1"/>
    <property type="molecule type" value="Genomic_DNA"/>
</dbReference>
<gene>
    <name evidence="2" type="ORF">GTZ99_03775</name>
</gene>
<dbReference type="SUPFAM" id="SSF54593">
    <property type="entry name" value="Glyoxalase/Bleomycin resistance protein/Dihydroxybiphenyl dioxygenase"/>
    <property type="match status" value="1"/>
</dbReference>
<dbReference type="Gene3D" id="3.10.180.10">
    <property type="entry name" value="2,3-Dihydroxybiphenyl 1,2-Dioxygenase, domain 1"/>
    <property type="match status" value="1"/>
</dbReference>
<feature type="domain" description="PhnB-like" evidence="1">
    <location>
        <begin position="6"/>
        <end position="125"/>
    </location>
</feature>
<dbReference type="PANTHER" id="PTHR33990">
    <property type="entry name" value="PROTEIN YJDN-RELATED"/>
    <property type="match status" value="1"/>
</dbReference>
<comment type="caution">
    <text evidence="2">The sequence shown here is derived from an EMBL/GenBank/DDBJ whole genome shotgun (WGS) entry which is preliminary data.</text>
</comment>
<dbReference type="CDD" id="cd06588">
    <property type="entry name" value="PhnB_like"/>
    <property type="match status" value="1"/>
</dbReference>
<dbReference type="Proteomes" id="UP000753724">
    <property type="component" value="Unassembled WGS sequence"/>
</dbReference>
<accession>A0ABW9XAX1</accession>
<sequence>MTTRPKALICLWYDTAVHGGAESAARFYADLFPDSHVGEVSRAPGDFPGGRAGDALVVDFTVLGIACMGLNGGAHAQHSDAFSFQVATDSQAETDRYWDALIADGGRALACGWCVDRWGLRWQITPRALSEGMSDPDPAARARVFAAMQTMVRIDIAAIEAARRGEL</sequence>
<dbReference type="InterPro" id="IPR029068">
    <property type="entry name" value="Glyas_Bleomycin-R_OHBP_Dase"/>
</dbReference>
<dbReference type="PIRSF" id="PIRSF021700">
    <property type="entry name" value="3_dmu_93_MTrfase"/>
    <property type="match status" value="1"/>
</dbReference>
<proteinExistence type="predicted"/>
<organism evidence="2 3">
    <name type="scientific">Novosphingobium ovatum</name>
    <dbReference type="NCBI Taxonomy" id="1908523"/>
    <lineage>
        <taxon>Bacteria</taxon>
        <taxon>Pseudomonadati</taxon>
        <taxon>Pseudomonadota</taxon>
        <taxon>Alphaproteobacteria</taxon>
        <taxon>Sphingomonadales</taxon>
        <taxon>Sphingomonadaceae</taxon>
        <taxon>Novosphingobium</taxon>
    </lineage>
</organism>
<name>A0ABW9XAX1_9SPHN</name>
<protein>
    <submittedName>
        <fullName evidence="2">VOC family protein</fullName>
    </submittedName>
</protein>
<dbReference type="PANTHER" id="PTHR33990:SF2">
    <property type="entry name" value="PHNB-LIKE DOMAIN-CONTAINING PROTEIN"/>
    <property type="match status" value="1"/>
</dbReference>
<dbReference type="RefSeq" id="WP_161716917.1">
    <property type="nucleotide sequence ID" value="NZ_JAAAPO010000001.1"/>
</dbReference>
<evidence type="ECO:0000313" key="3">
    <source>
        <dbReference type="Proteomes" id="UP000753724"/>
    </source>
</evidence>
<dbReference type="InterPro" id="IPR009725">
    <property type="entry name" value="3_dmu_93_MTrfase"/>
</dbReference>
<reference evidence="3" key="1">
    <citation type="submission" date="2020-01" db="EMBL/GenBank/DDBJ databases">
        <title>Sphingomonas sp. strain CSW-10.</title>
        <authorList>
            <person name="Chen W.-M."/>
        </authorList>
    </citation>
    <scope>NUCLEOTIDE SEQUENCE [LARGE SCALE GENOMIC DNA]</scope>
    <source>
        <strain evidence="3">FSY-8</strain>
    </source>
</reference>